<organism evidence="2 3">
    <name type="scientific">Candidatus Nitrosotenuis uzonensis</name>
    <dbReference type="NCBI Taxonomy" id="1407055"/>
    <lineage>
        <taxon>Archaea</taxon>
        <taxon>Nitrososphaerota</taxon>
        <taxon>Candidatus Nitrosotenuis</taxon>
    </lineage>
</organism>
<accession>A0A812F460</accession>
<proteinExistence type="predicted"/>
<protein>
    <submittedName>
        <fullName evidence="2">Double-stranded beta-helix fold enzyme</fullName>
    </submittedName>
</protein>
<dbReference type="InterPro" id="IPR014710">
    <property type="entry name" value="RmlC-like_jellyroll"/>
</dbReference>
<dbReference type="PANTHER" id="PTHR43698:SF1">
    <property type="entry name" value="BLL4564 PROTEIN"/>
    <property type="match status" value="1"/>
</dbReference>
<dbReference type="Proteomes" id="UP000655759">
    <property type="component" value="Unassembled WGS sequence"/>
</dbReference>
<evidence type="ECO:0000313" key="2">
    <source>
        <dbReference type="EMBL" id="CAE6502048.1"/>
    </source>
</evidence>
<dbReference type="AlphaFoldDB" id="A0A812F460"/>
<gene>
    <name evidence="2" type="ORF">NUZ5A_51232</name>
</gene>
<dbReference type="InterPro" id="IPR006045">
    <property type="entry name" value="Cupin_1"/>
</dbReference>
<dbReference type="Pfam" id="PF00190">
    <property type="entry name" value="Cupin_1"/>
    <property type="match status" value="1"/>
</dbReference>
<dbReference type="Gene3D" id="2.60.120.10">
    <property type="entry name" value="Jelly Rolls"/>
    <property type="match status" value="1"/>
</dbReference>
<dbReference type="EMBL" id="CAJNAQ010000005">
    <property type="protein sequence ID" value="CAE6502048.1"/>
    <property type="molecule type" value="Genomic_DNA"/>
</dbReference>
<dbReference type="InterPro" id="IPR011051">
    <property type="entry name" value="RmlC_Cupin_sf"/>
</dbReference>
<dbReference type="SUPFAM" id="SSF51182">
    <property type="entry name" value="RmlC-like cupins"/>
    <property type="match status" value="1"/>
</dbReference>
<dbReference type="PANTHER" id="PTHR43698">
    <property type="entry name" value="RIBD C-TERMINAL DOMAIN CONTAINING PROTEIN"/>
    <property type="match status" value="1"/>
</dbReference>
<feature type="domain" description="Cupin type-1" evidence="1">
    <location>
        <begin position="41"/>
        <end position="130"/>
    </location>
</feature>
<evidence type="ECO:0000259" key="1">
    <source>
        <dbReference type="Pfam" id="PF00190"/>
    </source>
</evidence>
<sequence length="151" mass="17144">MIKKSSIHSRANPRKVNPAWFTGKVSMTDISASIKPKGHNIYHVRFENGARTKIHSHNGDQILYVTSGMGSLETFSKNGGSKERFTIRKKQKIPLSAGDIVFIPRGMLHTHGSTNKRQIFSHIAFNILAAREYKTTWYESDFKKNVLNSIR</sequence>
<reference evidence="2" key="1">
    <citation type="submission" date="2021-02" db="EMBL/GenBank/DDBJ databases">
        <authorList>
            <person name="Han P."/>
        </authorList>
    </citation>
    <scope>NUCLEOTIDE SEQUENCE</scope>
    <source>
        <strain evidence="2">Candidatus Nitrosotenuis uzonensis 5A</strain>
    </source>
</reference>
<dbReference type="RefSeq" id="WP_320412437.1">
    <property type="nucleotide sequence ID" value="NZ_CAJNAQ010000005.1"/>
</dbReference>
<comment type="caution">
    <text evidence="2">The sequence shown here is derived from an EMBL/GenBank/DDBJ whole genome shotgun (WGS) entry which is preliminary data.</text>
</comment>
<evidence type="ECO:0000313" key="3">
    <source>
        <dbReference type="Proteomes" id="UP000655759"/>
    </source>
</evidence>
<name>A0A812F460_9ARCH</name>